<evidence type="ECO:0000256" key="7">
    <source>
        <dbReference type="ARBA" id="ARBA00023136"/>
    </source>
</evidence>
<feature type="transmembrane region" description="Helical" evidence="9">
    <location>
        <begin position="199"/>
        <end position="222"/>
    </location>
</feature>
<feature type="transmembrane region" description="Helical" evidence="9">
    <location>
        <begin position="512"/>
        <end position="534"/>
    </location>
</feature>
<evidence type="ECO:0000256" key="9">
    <source>
        <dbReference type="SAM" id="Phobius"/>
    </source>
</evidence>
<dbReference type="PANTHER" id="PTHR22950:SF458">
    <property type="entry name" value="SODIUM-COUPLED NEUTRAL AMINO ACID TRANSPORTER 11-RELATED"/>
    <property type="match status" value="1"/>
</dbReference>
<dbReference type="GO" id="GO:0015179">
    <property type="term" value="F:L-amino acid transmembrane transporter activity"/>
    <property type="evidence" value="ECO:0007669"/>
    <property type="project" value="TreeGrafter"/>
</dbReference>
<dbReference type="PANTHER" id="PTHR22950">
    <property type="entry name" value="AMINO ACID TRANSPORTER"/>
    <property type="match status" value="1"/>
</dbReference>
<keyword evidence="3" id="KW-0813">Transport</keyword>
<feature type="transmembrane region" description="Helical" evidence="9">
    <location>
        <begin position="315"/>
        <end position="337"/>
    </location>
</feature>
<dbReference type="AlphaFoldDB" id="A0A1Y2DRH4"/>
<sequence>MTSTKYQNISLDHEESSLIQDIENNSHIPMDSNSNSNGSSNSNISLNNTKYETLGQDDDSDIFVYKDDREYLSPTKNKVLEERVAEEIVNFNDDDRIELIRHQSSNRDNIVDKKLQDTILNVEKSSIFGSTFNFTNSIIGAGVIGMPLAMKEAGLISGITLLVLLTLLVDWTVGVLIKDSKLSGQKTYQGLMYFCYGKFGFLIISVFQFIFAYGGMCAYSIIVGDTISTVLAQYISPNFFAYGILTSRSAIICLTTFFIILPLSLNRDISKLSKTSFLSLLGIMIVTISVIWEGLKVPDESKGDPTQRLTYINKDIFQCIGVISFAFVCHHNSLLILGSLKKPSMDRFATVTHLSTGWSFLVSIAIALGGYLVFTDKTEGNILNNFPQDSHLINISRLLFAFNMFLTSPLECFVCREVILNLLNPNSVIGGGDNINNEETKENKLFGGIEHFVVTIALILCSLYIALTINDLGFVLEITGGFSATMLAYILPTACYCKLIEGSFTSKKKIPYVLCIIFGFIVMLISTLLSIYNYCNLKSS</sequence>
<keyword evidence="4 9" id="KW-0812">Transmembrane</keyword>
<evidence type="ECO:0000256" key="1">
    <source>
        <dbReference type="ARBA" id="ARBA00004141"/>
    </source>
</evidence>
<dbReference type="OrthoDB" id="28208at2759"/>
<evidence type="ECO:0000259" key="10">
    <source>
        <dbReference type="Pfam" id="PF01490"/>
    </source>
</evidence>
<organism evidence="11 12">
    <name type="scientific">Neocallimastix californiae</name>
    <dbReference type="NCBI Taxonomy" id="1754190"/>
    <lineage>
        <taxon>Eukaryota</taxon>
        <taxon>Fungi</taxon>
        <taxon>Fungi incertae sedis</taxon>
        <taxon>Chytridiomycota</taxon>
        <taxon>Chytridiomycota incertae sedis</taxon>
        <taxon>Neocallimastigomycetes</taxon>
        <taxon>Neocallimastigales</taxon>
        <taxon>Neocallimastigaceae</taxon>
        <taxon>Neocallimastix</taxon>
    </lineage>
</organism>
<evidence type="ECO:0000313" key="12">
    <source>
        <dbReference type="Proteomes" id="UP000193920"/>
    </source>
</evidence>
<comment type="caution">
    <text evidence="11">The sequence shown here is derived from an EMBL/GenBank/DDBJ whole genome shotgun (WGS) entry which is preliminary data.</text>
</comment>
<reference evidence="11 12" key="1">
    <citation type="submission" date="2016-08" db="EMBL/GenBank/DDBJ databases">
        <title>A Parts List for Fungal Cellulosomes Revealed by Comparative Genomics.</title>
        <authorList>
            <consortium name="DOE Joint Genome Institute"/>
            <person name="Haitjema C.H."/>
            <person name="Gilmore S.P."/>
            <person name="Henske J.K."/>
            <person name="Solomon K.V."/>
            <person name="De Groot R."/>
            <person name="Kuo A."/>
            <person name="Mondo S.J."/>
            <person name="Salamov A.A."/>
            <person name="Labutti K."/>
            <person name="Zhao Z."/>
            <person name="Chiniquy J."/>
            <person name="Barry K."/>
            <person name="Brewer H.M."/>
            <person name="Purvine S.O."/>
            <person name="Wright A.T."/>
            <person name="Boxma B."/>
            <person name="Van Alen T."/>
            <person name="Hackstein J.H."/>
            <person name="Baker S.E."/>
            <person name="Grigoriev I.V."/>
            <person name="O'Malley M.A."/>
        </authorList>
    </citation>
    <scope>NUCLEOTIDE SEQUENCE [LARGE SCALE GENOMIC DNA]</scope>
    <source>
        <strain evidence="11 12">G1</strain>
    </source>
</reference>
<evidence type="ECO:0000256" key="6">
    <source>
        <dbReference type="ARBA" id="ARBA00022989"/>
    </source>
</evidence>
<evidence type="ECO:0000256" key="2">
    <source>
        <dbReference type="ARBA" id="ARBA00008066"/>
    </source>
</evidence>
<keyword evidence="12" id="KW-1185">Reference proteome</keyword>
<protein>
    <recommendedName>
        <fullName evidence="10">Amino acid transporter transmembrane domain-containing protein</fullName>
    </recommendedName>
</protein>
<feature type="transmembrane region" description="Helical" evidence="9">
    <location>
        <begin position="349"/>
        <end position="374"/>
    </location>
</feature>
<keyword evidence="5" id="KW-0029">Amino-acid transport</keyword>
<feature type="region of interest" description="Disordered" evidence="8">
    <location>
        <begin position="25"/>
        <end position="47"/>
    </location>
</feature>
<feature type="transmembrane region" description="Helical" evidence="9">
    <location>
        <begin position="277"/>
        <end position="295"/>
    </location>
</feature>
<dbReference type="GO" id="GO:0005783">
    <property type="term" value="C:endoplasmic reticulum"/>
    <property type="evidence" value="ECO:0007669"/>
    <property type="project" value="TreeGrafter"/>
</dbReference>
<evidence type="ECO:0000313" key="11">
    <source>
        <dbReference type="EMBL" id="ORY61837.1"/>
    </source>
</evidence>
<dbReference type="Pfam" id="PF01490">
    <property type="entry name" value="Aa_trans"/>
    <property type="match status" value="1"/>
</dbReference>
<dbReference type="STRING" id="1754190.A0A1Y2DRH4"/>
<keyword evidence="7 9" id="KW-0472">Membrane</keyword>
<dbReference type="InterPro" id="IPR013057">
    <property type="entry name" value="AA_transpt_TM"/>
</dbReference>
<proteinExistence type="inferred from homology"/>
<comment type="similarity">
    <text evidence="2">Belongs to the amino acid/polyamine transporter 2 family.</text>
</comment>
<dbReference type="GO" id="GO:0016020">
    <property type="term" value="C:membrane"/>
    <property type="evidence" value="ECO:0007669"/>
    <property type="project" value="UniProtKB-SubCell"/>
</dbReference>
<feature type="transmembrane region" description="Helical" evidence="9">
    <location>
        <begin position="472"/>
        <end position="491"/>
    </location>
</feature>
<feature type="compositionally biased region" description="Low complexity" evidence="8">
    <location>
        <begin position="32"/>
        <end position="47"/>
    </location>
</feature>
<keyword evidence="6 9" id="KW-1133">Transmembrane helix</keyword>
<dbReference type="EMBL" id="MCOG01000059">
    <property type="protein sequence ID" value="ORY61837.1"/>
    <property type="molecule type" value="Genomic_DNA"/>
</dbReference>
<evidence type="ECO:0000256" key="5">
    <source>
        <dbReference type="ARBA" id="ARBA00022970"/>
    </source>
</evidence>
<evidence type="ECO:0000256" key="8">
    <source>
        <dbReference type="SAM" id="MobiDB-lite"/>
    </source>
</evidence>
<feature type="transmembrane region" description="Helical" evidence="9">
    <location>
        <begin position="155"/>
        <end position="178"/>
    </location>
</feature>
<feature type="transmembrane region" description="Helical" evidence="9">
    <location>
        <begin position="445"/>
        <end position="466"/>
    </location>
</feature>
<comment type="subcellular location">
    <subcellularLocation>
        <location evidence="1">Membrane</location>
        <topology evidence="1">Multi-pass membrane protein</topology>
    </subcellularLocation>
</comment>
<accession>A0A1Y2DRH4</accession>
<feature type="transmembrane region" description="Helical" evidence="9">
    <location>
        <begin position="242"/>
        <end position="265"/>
    </location>
</feature>
<evidence type="ECO:0000256" key="4">
    <source>
        <dbReference type="ARBA" id="ARBA00022692"/>
    </source>
</evidence>
<dbReference type="Proteomes" id="UP000193920">
    <property type="component" value="Unassembled WGS sequence"/>
</dbReference>
<gene>
    <name evidence="11" type="ORF">LY90DRAFT_668482</name>
</gene>
<feature type="domain" description="Amino acid transporter transmembrane" evidence="10">
    <location>
        <begin position="124"/>
        <end position="530"/>
    </location>
</feature>
<evidence type="ECO:0000256" key="3">
    <source>
        <dbReference type="ARBA" id="ARBA00022448"/>
    </source>
</evidence>
<name>A0A1Y2DRH4_9FUNG</name>